<dbReference type="GO" id="GO:0052655">
    <property type="term" value="F:L-valine-2-oxoglutarate transaminase activity"/>
    <property type="evidence" value="ECO:0007669"/>
    <property type="project" value="RHEA"/>
</dbReference>
<evidence type="ECO:0000256" key="8">
    <source>
        <dbReference type="ARBA" id="ARBA00022605"/>
    </source>
</evidence>
<dbReference type="UniPathway" id="UPA00048">
    <property type="reaction ID" value="UER00073"/>
</dbReference>
<evidence type="ECO:0000256" key="9">
    <source>
        <dbReference type="ARBA" id="ARBA00022679"/>
    </source>
</evidence>
<keyword evidence="8 18" id="KW-0028">Amino-acid biosynthesis</keyword>
<evidence type="ECO:0000256" key="14">
    <source>
        <dbReference type="ARBA" id="ARBA00049229"/>
    </source>
</evidence>
<gene>
    <name evidence="19" type="ORF">LX73_2173</name>
</gene>
<dbReference type="PIRSF" id="PIRSF006468">
    <property type="entry name" value="BCAT1"/>
    <property type="match status" value="1"/>
</dbReference>
<dbReference type="OrthoDB" id="9804984at2"/>
<comment type="similarity">
    <text evidence="6 16">Belongs to the class-IV pyridoxal-phosphate-dependent aminotransferase family.</text>
</comment>
<dbReference type="InterPro" id="IPR043131">
    <property type="entry name" value="BCAT-like_N"/>
</dbReference>
<dbReference type="Pfam" id="PF01063">
    <property type="entry name" value="Aminotran_4"/>
    <property type="match status" value="1"/>
</dbReference>
<comment type="function">
    <text evidence="2">Acts on leucine, isoleucine and valine.</text>
</comment>
<evidence type="ECO:0000256" key="11">
    <source>
        <dbReference type="ARBA" id="ARBA00023304"/>
    </source>
</evidence>
<keyword evidence="10 17" id="KW-0663">Pyridoxal phosphate</keyword>
<protein>
    <recommendedName>
        <fullName evidence="18">Branched-chain-amino-acid aminotransferase</fullName>
        <ecNumber evidence="18">2.6.1.42</ecNumber>
    </recommendedName>
</protein>
<dbReference type="InterPro" id="IPR036038">
    <property type="entry name" value="Aminotransferase-like"/>
</dbReference>
<keyword evidence="20" id="KW-1185">Reference proteome</keyword>
<dbReference type="Gene3D" id="3.20.10.10">
    <property type="entry name" value="D-amino Acid Aminotransferase, subunit A, domain 2"/>
    <property type="match status" value="1"/>
</dbReference>
<dbReference type="GO" id="GO:0009097">
    <property type="term" value="P:isoleucine biosynthetic process"/>
    <property type="evidence" value="ECO:0007669"/>
    <property type="project" value="UniProtKB-UniPathway"/>
</dbReference>
<dbReference type="InterPro" id="IPR018300">
    <property type="entry name" value="Aminotrans_IV_CS"/>
</dbReference>
<dbReference type="InterPro" id="IPR001544">
    <property type="entry name" value="Aminotrans_IV"/>
</dbReference>
<evidence type="ECO:0000256" key="2">
    <source>
        <dbReference type="ARBA" id="ARBA00003109"/>
    </source>
</evidence>
<evidence type="ECO:0000256" key="17">
    <source>
        <dbReference type="RuleBase" id="RU004516"/>
    </source>
</evidence>
<evidence type="ECO:0000313" key="20">
    <source>
        <dbReference type="Proteomes" id="UP000324595"/>
    </source>
</evidence>
<comment type="pathway">
    <text evidence="3">Amino-acid biosynthesis; L-isoleucine biosynthesis; L-isoleucine from 2-oxobutanoate: step 4/4.</text>
</comment>
<dbReference type="PANTHER" id="PTHR11825:SF44">
    <property type="entry name" value="BRANCHED-CHAIN-AMINO-ACID AMINOTRANSFERASE"/>
    <property type="match status" value="1"/>
</dbReference>
<evidence type="ECO:0000256" key="1">
    <source>
        <dbReference type="ARBA" id="ARBA00001933"/>
    </source>
</evidence>
<comment type="catalytic activity">
    <reaction evidence="13 18">
        <text>L-isoleucine + 2-oxoglutarate = (S)-3-methyl-2-oxopentanoate + L-glutamate</text>
        <dbReference type="Rhea" id="RHEA:24801"/>
        <dbReference type="ChEBI" id="CHEBI:16810"/>
        <dbReference type="ChEBI" id="CHEBI:29985"/>
        <dbReference type="ChEBI" id="CHEBI:35146"/>
        <dbReference type="ChEBI" id="CHEBI:58045"/>
        <dbReference type="EC" id="2.6.1.42"/>
    </reaction>
</comment>
<proteinExistence type="inferred from homology"/>
<evidence type="ECO:0000256" key="12">
    <source>
        <dbReference type="ARBA" id="ARBA00048212"/>
    </source>
</evidence>
<dbReference type="InterPro" id="IPR043132">
    <property type="entry name" value="BCAT-like_C"/>
</dbReference>
<evidence type="ECO:0000256" key="7">
    <source>
        <dbReference type="ARBA" id="ARBA00022576"/>
    </source>
</evidence>
<dbReference type="RefSeq" id="WP_148899509.1">
    <property type="nucleotide sequence ID" value="NZ_VNHY01000004.1"/>
</dbReference>
<evidence type="ECO:0000256" key="15">
    <source>
        <dbReference type="PIRSR" id="PIRSR006468-1"/>
    </source>
</evidence>
<sequence length="358" mass="39992">MSTDNTFNITKVSSTRVENVNLDDPGFGERFSDHMLEVEYREGQWQKPSIKPFGTIEVTPALNTLHYGQSVFEGMKAYYADENTVNLFRPEKNHQRLVRSCKRMCIPPVSEDVFIDGITKLIKLDHQWVPQKEGNTLYIRPFVCAFDPIISARVSDSYRFFIITTPVGSYYNRPVKLTTSQKYARAVKGGVGAAKTAGNYAASLYPAQEAEEKGFDQVLWLDACEHKFVEEVGTMNIFFVIDGVLVTPELSGTILPGITRASVIQLAKHWGLPVKERRLTIDEVMEAGANGTLDEAFGAGTAAVIAPVEEIHHDGQSVRFDFEQRGPVGQKLHDQITDIQWGKAEDPFGWITPISVNS</sequence>
<evidence type="ECO:0000256" key="4">
    <source>
        <dbReference type="ARBA" id="ARBA00004931"/>
    </source>
</evidence>
<comment type="catalytic activity">
    <reaction evidence="12 18">
        <text>L-valine + 2-oxoglutarate = 3-methyl-2-oxobutanoate + L-glutamate</text>
        <dbReference type="Rhea" id="RHEA:24813"/>
        <dbReference type="ChEBI" id="CHEBI:11851"/>
        <dbReference type="ChEBI" id="CHEBI:16810"/>
        <dbReference type="ChEBI" id="CHEBI:29985"/>
        <dbReference type="ChEBI" id="CHEBI:57762"/>
        <dbReference type="EC" id="2.6.1.42"/>
    </reaction>
</comment>
<dbReference type="InterPro" id="IPR005786">
    <property type="entry name" value="B_amino_transII"/>
</dbReference>
<organism evidence="19 20">
    <name type="scientific">Fodinibius salinus</name>
    <dbReference type="NCBI Taxonomy" id="860790"/>
    <lineage>
        <taxon>Bacteria</taxon>
        <taxon>Pseudomonadati</taxon>
        <taxon>Balneolota</taxon>
        <taxon>Balneolia</taxon>
        <taxon>Balneolales</taxon>
        <taxon>Balneolaceae</taxon>
        <taxon>Fodinibius</taxon>
    </lineage>
</organism>
<dbReference type="InterPro" id="IPR033939">
    <property type="entry name" value="BCAT_family"/>
</dbReference>
<comment type="pathway">
    <text evidence="4">Amino-acid biosynthesis; L-valine biosynthesis; L-valine from pyruvate: step 4/4.</text>
</comment>
<feature type="modified residue" description="N6-(pyridoxal phosphate)lysine" evidence="15">
    <location>
        <position position="195"/>
    </location>
</feature>
<evidence type="ECO:0000313" key="19">
    <source>
        <dbReference type="EMBL" id="TYP91930.1"/>
    </source>
</evidence>
<comment type="cofactor">
    <cofactor evidence="1 17">
        <name>pyridoxal 5'-phosphate</name>
        <dbReference type="ChEBI" id="CHEBI:597326"/>
    </cofactor>
</comment>
<dbReference type="GO" id="GO:0052656">
    <property type="term" value="F:L-isoleucine-2-oxoglutarate transaminase activity"/>
    <property type="evidence" value="ECO:0007669"/>
    <property type="project" value="RHEA"/>
</dbReference>
<dbReference type="Proteomes" id="UP000324595">
    <property type="component" value="Unassembled WGS sequence"/>
</dbReference>
<evidence type="ECO:0000256" key="13">
    <source>
        <dbReference type="ARBA" id="ARBA00048798"/>
    </source>
</evidence>
<accession>A0A5D3YI65</accession>
<keyword evidence="11 18" id="KW-0100">Branched-chain amino acid biosynthesis</keyword>
<reference evidence="19 20" key="1">
    <citation type="submission" date="2019-07" db="EMBL/GenBank/DDBJ databases">
        <title>Genomic Encyclopedia of Archaeal and Bacterial Type Strains, Phase II (KMG-II): from individual species to whole genera.</title>
        <authorList>
            <person name="Goeker M."/>
        </authorList>
    </citation>
    <scope>NUCLEOTIDE SEQUENCE [LARGE SCALE GENOMIC DNA]</scope>
    <source>
        <strain evidence="19 20">DSM 21935</strain>
    </source>
</reference>
<dbReference type="SUPFAM" id="SSF56752">
    <property type="entry name" value="D-aminoacid aminotransferase-like PLP-dependent enzymes"/>
    <property type="match status" value="1"/>
</dbReference>
<dbReference type="UniPathway" id="UPA00047">
    <property type="reaction ID" value="UER00058"/>
</dbReference>
<evidence type="ECO:0000256" key="16">
    <source>
        <dbReference type="RuleBase" id="RU004106"/>
    </source>
</evidence>
<name>A0A5D3YI65_9BACT</name>
<comment type="catalytic activity">
    <reaction evidence="14 18">
        <text>L-leucine + 2-oxoglutarate = 4-methyl-2-oxopentanoate + L-glutamate</text>
        <dbReference type="Rhea" id="RHEA:18321"/>
        <dbReference type="ChEBI" id="CHEBI:16810"/>
        <dbReference type="ChEBI" id="CHEBI:17865"/>
        <dbReference type="ChEBI" id="CHEBI:29985"/>
        <dbReference type="ChEBI" id="CHEBI:57427"/>
        <dbReference type="EC" id="2.6.1.42"/>
    </reaction>
</comment>
<evidence type="ECO:0000256" key="3">
    <source>
        <dbReference type="ARBA" id="ARBA00004824"/>
    </source>
</evidence>
<dbReference type="GO" id="GO:0052654">
    <property type="term" value="F:L-leucine-2-oxoglutarate transaminase activity"/>
    <property type="evidence" value="ECO:0007669"/>
    <property type="project" value="RHEA"/>
</dbReference>
<dbReference type="Gene3D" id="3.30.470.10">
    <property type="match status" value="1"/>
</dbReference>
<comment type="pathway">
    <text evidence="5">Amino-acid biosynthesis; L-leucine biosynthesis; L-leucine from 3-methyl-2-oxobutanoate: step 4/4.</text>
</comment>
<dbReference type="EC" id="2.6.1.42" evidence="18"/>
<evidence type="ECO:0000256" key="5">
    <source>
        <dbReference type="ARBA" id="ARBA00005072"/>
    </source>
</evidence>
<keyword evidence="7 18" id="KW-0032">Aminotransferase</keyword>
<evidence type="ECO:0000256" key="6">
    <source>
        <dbReference type="ARBA" id="ARBA00009320"/>
    </source>
</evidence>
<dbReference type="UniPathway" id="UPA00049">
    <property type="reaction ID" value="UER00062"/>
</dbReference>
<comment type="caution">
    <text evidence="19">The sequence shown here is derived from an EMBL/GenBank/DDBJ whole genome shotgun (WGS) entry which is preliminary data.</text>
</comment>
<dbReference type="GO" id="GO:0009099">
    <property type="term" value="P:L-valine biosynthetic process"/>
    <property type="evidence" value="ECO:0007669"/>
    <property type="project" value="UniProtKB-UniPathway"/>
</dbReference>
<dbReference type="EMBL" id="VNHY01000004">
    <property type="protein sequence ID" value="TYP91930.1"/>
    <property type="molecule type" value="Genomic_DNA"/>
</dbReference>
<evidence type="ECO:0000256" key="18">
    <source>
        <dbReference type="RuleBase" id="RU004517"/>
    </source>
</evidence>
<dbReference type="NCBIfam" id="NF009897">
    <property type="entry name" value="PRK13357.1"/>
    <property type="match status" value="1"/>
</dbReference>
<dbReference type="CDD" id="cd01557">
    <property type="entry name" value="BCAT_beta_family"/>
    <property type="match status" value="1"/>
</dbReference>
<dbReference type="AlphaFoldDB" id="A0A5D3YI65"/>
<dbReference type="NCBIfam" id="TIGR01123">
    <property type="entry name" value="ilvE_II"/>
    <property type="match status" value="1"/>
</dbReference>
<dbReference type="PANTHER" id="PTHR11825">
    <property type="entry name" value="SUBGROUP IIII AMINOTRANSFERASE"/>
    <property type="match status" value="1"/>
</dbReference>
<keyword evidence="9 18" id="KW-0808">Transferase</keyword>
<evidence type="ECO:0000256" key="10">
    <source>
        <dbReference type="ARBA" id="ARBA00022898"/>
    </source>
</evidence>
<dbReference type="PROSITE" id="PS00770">
    <property type="entry name" value="AA_TRANSFER_CLASS_4"/>
    <property type="match status" value="1"/>
</dbReference>
<dbReference type="GO" id="GO:0009098">
    <property type="term" value="P:L-leucine biosynthetic process"/>
    <property type="evidence" value="ECO:0007669"/>
    <property type="project" value="UniProtKB-UniPathway"/>
</dbReference>